<evidence type="ECO:0000313" key="1">
    <source>
        <dbReference type="EMBL" id="OAQ38652.1"/>
    </source>
</evidence>
<dbReference type="OrthoDB" id="8418771at2"/>
<dbReference type="RefSeq" id="WP_068823424.1">
    <property type="nucleotide sequence ID" value="NZ_LWHJ01000030.1"/>
</dbReference>
<gene>
    <name evidence="1" type="ORF">A5893_14700</name>
</gene>
<dbReference type="STRING" id="1826909.A5893_14700"/>
<name>A0A179DD01_9SPHI</name>
<dbReference type="Proteomes" id="UP000078459">
    <property type="component" value="Unassembled WGS sequence"/>
</dbReference>
<protein>
    <submittedName>
        <fullName evidence="1">Phosphoribosylpyrophosphate synthetase</fullName>
    </submittedName>
</protein>
<keyword evidence="2" id="KW-1185">Reference proteome</keyword>
<dbReference type="AlphaFoldDB" id="A0A179DD01"/>
<reference evidence="1 2" key="1">
    <citation type="submission" date="2016-04" db="EMBL/GenBank/DDBJ databases">
        <authorList>
            <person name="Evans L.H."/>
            <person name="Alamgir A."/>
            <person name="Owens N."/>
            <person name="Weber N.D."/>
            <person name="Virtaneva K."/>
            <person name="Barbian K."/>
            <person name="Babar A."/>
            <person name="Rosenke K."/>
        </authorList>
    </citation>
    <scope>NUCLEOTIDE SEQUENCE [LARGE SCALE GENOMIC DNA]</scope>
    <source>
        <strain evidence="1 2">CCM 8644</strain>
    </source>
</reference>
<evidence type="ECO:0000313" key="2">
    <source>
        <dbReference type="Proteomes" id="UP000078459"/>
    </source>
</evidence>
<reference evidence="1 2" key="2">
    <citation type="submission" date="2016-06" db="EMBL/GenBank/DDBJ databases">
        <title>Pedobacter psychrophilus sp. nov., isolated from Antarctic fragmentary rock.</title>
        <authorList>
            <person name="Svec P."/>
        </authorList>
    </citation>
    <scope>NUCLEOTIDE SEQUENCE [LARGE SCALE GENOMIC DNA]</scope>
    <source>
        <strain evidence="1 2">CCM 8644</strain>
    </source>
</reference>
<organism evidence="1 2">
    <name type="scientific">Pedobacter psychrophilus</name>
    <dbReference type="NCBI Taxonomy" id="1826909"/>
    <lineage>
        <taxon>Bacteria</taxon>
        <taxon>Pseudomonadati</taxon>
        <taxon>Bacteroidota</taxon>
        <taxon>Sphingobacteriia</taxon>
        <taxon>Sphingobacteriales</taxon>
        <taxon>Sphingobacteriaceae</taxon>
        <taxon>Pedobacter</taxon>
    </lineage>
</organism>
<accession>A0A179DD01</accession>
<comment type="caution">
    <text evidence="1">The sequence shown here is derived from an EMBL/GenBank/DDBJ whole genome shotgun (WGS) entry which is preliminary data.</text>
</comment>
<dbReference type="EMBL" id="LWHJ01000030">
    <property type="protein sequence ID" value="OAQ38652.1"/>
    <property type="molecule type" value="Genomic_DNA"/>
</dbReference>
<proteinExistence type="predicted"/>
<sequence>MKLNPQDRNYDTLSEAMNDLKKRGYTYEFDFKENNIYSNSDDKEFSSNELKIVEVHRFEGMSNPDDNTILYAIYCADGSKGVLVDAYGMYADPEKTKFMADVEIVSE</sequence>